<feature type="transmembrane region" description="Helical" evidence="1">
    <location>
        <begin position="149"/>
        <end position="169"/>
    </location>
</feature>
<feature type="transmembrane region" description="Helical" evidence="1">
    <location>
        <begin position="321"/>
        <end position="339"/>
    </location>
</feature>
<keyword evidence="1" id="KW-0812">Transmembrane</keyword>
<keyword evidence="5" id="KW-1185">Reference proteome</keyword>
<feature type="transmembrane region" description="Helical" evidence="1">
    <location>
        <begin position="45"/>
        <end position="64"/>
    </location>
</feature>
<feature type="transmembrane region" description="Helical" evidence="1">
    <location>
        <begin position="255"/>
        <end position="272"/>
    </location>
</feature>
<reference evidence="4 5" key="1">
    <citation type="submission" date="2023-10" db="EMBL/GenBank/DDBJ databases">
        <title>Bacteria for the degradation of biodegradable plastic PBAT(Polybutylene adipate terephthalate).</title>
        <authorList>
            <person name="Weon H.-Y."/>
            <person name="Yeon J."/>
        </authorList>
    </citation>
    <scope>NUCLEOTIDE SEQUENCE [LARGE SCALE GENOMIC DNA]</scope>
    <source>
        <strain evidence="4 5">SBD 7-3</strain>
    </source>
</reference>
<proteinExistence type="predicted"/>
<dbReference type="PANTHER" id="PTHR23028:SF53">
    <property type="entry name" value="ACYL_TRANSF_3 DOMAIN-CONTAINING PROTEIN"/>
    <property type="match status" value="1"/>
</dbReference>
<name>A0ABZ0CXA6_9BURK</name>
<feature type="domain" description="Acyltransferase 3" evidence="2">
    <location>
        <begin position="19"/>
        <end position="339"/>
    </location>
</feature>
<organism evidence="4 5">
    <name type="scientific">Piscinibacter gummiphilus</name>
    <dbReference type="NCBI Taxonomy" id="946333"/>
    <lineage>
        <taxon>Bacteria</taxon>
        <taxon>Pseudomonadati</taxon>
        <taxon>Pseudomonadota</taxon>
        <taxon>Betaproteobacteria</taxon>
        <taxon>Burkholderiales</taxon>
        <taxon>Sphaerotilaceae</taxon>
        <taxon>Piscinibacter</taxon>
    </lineage>
</organism>
<accession>A0ABZ0CXA6</accession>
<dbReference type="EMBL" id="CP136336">
    <property type="protein sequence ID" value="WOB09603.1"/>
    <property type="molecule type" value="Genomic_DNA"/>
</dbReference>
<dbReference type="Proteomes" id="UP001303946">
    <property type="component" value="Chromosome"/>
</dbReference>
<dbReference type="Pfam" id="PF19040">
    <property type="entry name" value="SGNH"/>
    <property type="match status" value="1"/>
</dbReference>
<dbReference type="InterPro" id="IPR043968">
    <property type="entry name" value="SGNH"/>
</dbReference>
<keyword evidence="1" id="KW-1133">Transmembrane helix</keyword>
<keyword evidence="4" id="KW-0808">Transferase</keyword>
<feature type="transmembrane region" description="Helical" evidence="1">
    <location>
        <begin position="229"/>
        <end position="249"/>
    </location>
</feature>
<dbReference type="RefSeq" id="WP_316702548.1">
    <property type="nucleotide sequence ID" value="NZ_CP136336.1"/>
</dbReference>
<keyword evidence="1" id="KW-0472">Membrane</keyword>
<evidence type="ECO:0000313" key="5">
    <source>
        <dbReference type="Proteomes" id="UP001303946"/>
    </source>
</evidence>
<dbReference type="Pfam" id="PF01757">
    <property type="entry name" value="Acyl_transf_3"/>
    <property type="match status" value="1"/>
</dbReference>
<feature type="transmembrane region" description="Helical" evidence="1">
    <location>
        <begin position="85"/>
        <end position="103"/>
    </location>
</feature>
<evidence type="ECO:0000259" key="2">
    <source>
        <dbReference type="Pfam" id="PF01757"/>
    </source>
</evidence>
<dbReference type="InterPro" id="IPR050879">
    <property type="entry name" value="Acyltransferase_3"/>
</dbReference>
<dbReference type="InterPro" id="IPR002656">
    <property type="entry name" value="Acyl_transf_3_dom"/>
</dbReference>
<dbReference type="EC" id="2.3.1.-" evidence="4"/>
<feature type="transmembrane region" description="Helical" evidence="1">
    <location>
        <begin position="359"/>
        <end position="378"/>
    </location>
</feature>
<dbReference type="GO" id="GO:0016746">
    <property type="term" value="F:acyltransferase activity"/>
    <property type="evidence" value="ECO:0007669"/>
    <property type="project" value="UniProtKB-KW"/>
</dbReference>
<sequence>MPPTIPEQAHRGAIAYRPDIDGLRAVAVLLVVVFHFHLFSAGKSGFIGVDVFFVISGFLITAIVRQQVEAQRFSLLDFWVRRLRRLAPALFVVLALVLAYGALRLLQADFQQLAEEAAATQFYVANIYFWRNVNYFGLQAGNIYLLHTWSLSVEEQFYILYPLLLVFVLKRWRSAAPWLVLGMALLSFGLNLALVGPKPEATFYLMPTRAWELLIGALLTWVPRVRHAGFAHLLGAVGALLIGAAIAGYTPETQFPGVFALLPTLGAASLLLAGGAPGAWSTRVLSTTPMVAVGRISYSLYLVHWPINVFASNELGDGYTLGWRVTMLAACFVLSALLYRWVETPFRTGRVLSGRRGFVGSYGAGLALSVVLCATVIATQGLPQRLPPEVARVASFATDRPGEHCAEFRPSPGRAAPALCTLGTPGQAPTWVIWGDSHAWAAQDAIDLWLKKTGQAARFAFMNSCPPLRGVHVQRGGTTCHSLNETMIASALADPQVKNVFLVSSWRQAIEGRLSTSPDRNLGEAGSIALFQRQFDATVRELHANGKAVYLWEPVPGSREHVPRAAALALLRGTTANLDYSAAEYREQTAFFFEAKERNRAFIAGSFSPSRVLCQTGMCASLVDGQPVYFDNGHLARSGSARWAEALAAQLSPPALLGQLASEPAR</sequence>
<evidence type="ECO:0000256" key="1">
    <source>
        <dbReference type="SAM" id="Phobius"/>
    </source>
</evidence>
<feature type="transmembrane region" description="Helical" evidence="1">
    <location>
        <begin position="21"/>
        <end position="39"/>
    </location>
</feature>
<dbReference type="PANTHER" id="PTHR23028">
    <property type="entry name" value="ACETYLTRANSFERASE"/>
    <property type="match status" value="1"/>
</dbReference>
<evidence type="ECO:0000313" key="4">
    <source>
        <dbReference type="EMBL" id="WOB09603.1"/>
    </source>
</evidence>
<protein>
    <submittedName>
        <fullName evidence="4">Acyltransferase family protein</fullName>
        <ecNumber evidence="4">2.3.1.-</ecNumber>
    </submittedName>
</protein>
<keyword evidence="4" id="KW-0012">Acyltransferase</keyword>
<evidence type="ECO:0000259" key="3">
    <source>
        <dbReference type="Pfam" id="PF19040"/>
    </source>
</evidence>
<feature type="domain" description="SGNH" evidence="3">
    <location>
        <begin position="416"/>
        <end position="648"/>
    </location>
</feature>
<gene>
    <name evidence="4" type="ORF">RXV79_05955</name>
</gene>
<feature type="transmembrane region" description="Helical" evidence="1">
    <location>
        <begin position="176"/>
        <end position="195"/>
    </location>
</feature>